<evidence type="ECO:0008006" key="3">
    <source>
        <dbReference type="Google" id="ProtNLM"/>
    </source>
</evidence>
<dbReference type="STRING" id="1230383.A0A1M8A535"/>
<protein>
    <recommendedName>
        <fullName evidence="3">Ribosomal protein/NADH dehydrogenase domain-containing protein</fullName>
    </recommendedName>
</protein>
<name>A0A1M8A535_MALS4</name>
<evidence type="ECO:0000313" key="1">
    <source>
        <dbReference type="EMBL" id="SHO77509.1"/>
    </source>
</evidence>
<sequence>MAARRTLAGVVARLTTGAGAHRLPANITGLTIRAPTKFSTKRDWTLLREELPRLVYANPALSVDVEPSEHASLQVHYANMPARTIVWGDKSATDIVHELLTMARFAGEAQS</sequence>
<keyword evidence="2" id="KW-1185">Reference proteome</keyword>
<evidence type="ECO:0000313" key="2">
    <source>
        <dbReference type="Proteomes" id="UP000186303"/>
    </source>
</evidence>
<dbReference type="EMBL" id="LT671823">
    <property type="protein sequence ID" value="SHO77509.1"/>
    <property type="molecule type" value="Genomic_DNA"/>
</dbReference>
<reference evidence="2" key="1">
    <citation type="journal article" date="2017" name="Nucleic Acids Res.">
        <title>Proteogenomics produces comprehensive and highly accurate protein-coding gene annotation in a complete genome assembly of Malassezia sympodialis.</title>
        <authorList>
            <person name="Zhu Y."/>
            <person name="Engstroem P.G."/>
            <person name="Tellgren-Roth C."/>
            <person name="Baudo C.D."/>
            <person name="Kennell J.C."/>
            <person name="Sun S."/>
            <person name="Billmyre R.B."/>
            <person name="Schroeder M.S."/>
            <person name="Andersson A."/>
            <person name="Holm T."/>
            <person name="Sigurgeirsson B."/>
            <person name="Wu G."/>
            <person name="Sankaranarayanan S.R."/>
            <person name="Siddharthan R."/>
            <person name="Sanyal K."/>
            <person name="Lundeberg J."/>
            <person name="Nystedt B."/>
            <person name="Boekhout T."/>
            <person name="Dawson T.L. Jr."/>
            <person name="Heitman J."/>
            <person name="Scheynius A."/>
            <person name="Lehtioe J."/>
        </authorList>
    </citation>
    <scope>NUCLEOTIDE SEQUENCE [LARGE SCALE GENOMIC DNA]</scope>
    <source>
        <strain evidence="2">ATCC 42132</strain>
    </source>
</reference>
<organism evidence="1 2">
    <name type="scientific">Malassezia sympodialis (strain ATCC 42132)</name>
    <name type="common">Atopic eczema-associated yeast</name>
    <dbReference type="NCBI Taxonomy" id="1230383"/>
    <lineage>
        <taxon>Eukaryota</taxon>
        <taxon>Fungi</taxon>
        <taxon>Dikarya</taxon>
        <taxon>Basidiomycota</taxon>
        <taxon>Ustilaginomycotina</taxon>
        <taxon>Malasseziomycetes</taxon>
        <taxon>Malasseziales</taxon>
        <taxon>Malasseziaceae</taxon>
        <taxon>Malassezia</taxon>
    </lineage>
</organism>
<dbReference type="AlphaFoldDB" id="A0A1M8A535"/>
<dbReference type="VEuPathDB" id="FungiDB:MSYG_1849"/>
<proteinExistence type="predicted"/>
<gene>
    <name evidence="1" type="ORF">MSYG_1849</name>
</gene>
<dbReference type="Proteomes" id="UP000186303">
    <property type="component" value="Chromosome 3"/>
</dbReference>
<dbReference type="OrthoDB" id="1696305at2759"/>
<accession>A0A1M8A535</accession>